<organism evidence="1 2">
    <name type="scientific">Cirrhinus molitorella</name>
    <name type="common">mud carp</name>
    <dbReference type="NCBI Taxonomy" id="172907"/>
    <lineage>
        <taxon>Eukaryota</taxon>
        <taxon>Metazoa</taxon>
        <taxon>Chordata</taxon>
        <taxon>Craniata</taxon>
        <taxon>Vertebrata</taxon>
        <taxon>Euteleostomi</taxon>
        <taxon>Actinopterygii</taxon>
        <taxon>Neopterygii</taxon>
        <taxon>Teleostei</taxon>
        <taxon>Ostariophysi</taxon>
        <taxon>Cypriniformes</taxon>
        <taxon>Cyprinidae</taxon>
        <taxon>Labeoninae</taxon>
        <taxon>Labeonini</taxon>
        <taxon>Cirrhinus</taxon>
    </lineage>
</organism>
<sequence length="124" mass="14047">MLDPYPETAALQYSYSRKRLRTLDSGRRNVSSIMLRHPALEESIWWEILCRCYHGNRHFGCEEAEIAEESGKKKGSNSWWLEFIHALFLGSQAAFDSSSKAPQALKFTQDPNGFEVDSSSAGQS</sequence>
<dbReference type="Proteomes" id="UP001558613">
    <property type="component" value="Unassembled WGS sequence"/>
</dbReference>
<reference evidence="1 2" key="1">
    <citation type="submission" date="2023-09" db="EMBL/GenBank/DDBJ databases">
        <authorList>
            <person name="Wang M."/>
        </authorList>
    </citation>
    <scope>NUCLEOTIDE SEQUENCE [LARGE SCALE GENOMIC DNA]</scope>
    <source>
        <strain evidence="1">GT-2023</strain>
        <tissue evidence="1">Liver</tissue>
    </source>
</reference>
<evidence type="ECO:0000313" key="1">
    <source>
        <dbReference type="EMBL" id="KAL1272773.1"/>
    </source>
</evidence>
<evidence type="ECO:0000313" key="2">
    <source>
        <dbReference type="Proteomes" id="UP001558613"/>
    </source>
</evidence>
<keyword evidence="2" id="KW-1185">Reference proteome</keyword>
<name>A0ABR3N765_9TELE</name>
<dbReference type="EMBL" id="JAYMGO010000006">
    <property type="protein sequence ID" value="KAL1272773.1"/>
    <property type="molecule type" value="Genomic_DNA"/>
</dbReference>
<comment type="caution">
    <text evidence="1">The sequence shown here is derived from an EMBL/GenBank/DDBJ whole genome shotgun (WGS) entry which is preliminary data.</text>
</comment>
<protein>
    <submittedName>
        <fullName evidence="1">Uncharacterized protein</fullName>
    </submittedName>
</protein>
<accession>A0ABR3N765</accession>
<proteinExistence type="predicted"/>
<gene>
    <name evidence="1" type="ORF">QQF64_028635</name>
</gene>